<dbReference type="EMBL" id="CADCUT010000066">
    <property type="protein sequence ID" value="CAA9400172.1"/>
    <property type="molecule type" value="Genomic_DNA"/>
</dbReference>
<name>A0A6J4P088_9ACTN</name>
<organism evidence="2">
    <name type="scientific">uncultured Rubrobacteraceae bacterium</name>
    <dbReference type="NCBI Taxonomy" id="349277"/>
    <lineage>
        <taxon>Bacteria</taxon>
        <taxon>Bacillati</taxon>
        <taxon>Actinomycetota</taxon>
        <taxon>Rubrobacteria</taxon>
        <taxon>Rubrobacterales</taxon>
        <taxon>Rubrobacteraceae</taxon>
        <taxon>environmental samples</taxon>
    </lineage>
</organism>
<dbReference type="Pfam" id="PF12728">
    <property type="entry name" value="HTH_17"/>
    <property type="match status" value="1"/>
</dbReference>
<evidence type="ECO:0000259" key="1">
    <source>
        <dbReference type="Pfam" id="PF12728"/>
    </source>
</evidence>
<proteinExistence type="predicted"/>
<sequence length="75" mass="8757">MDISEQAARKPAEPPMTEYITIQELAAWLRISRGSAWSLVMEKGEIPYLRFGDRIVRLARTDVEDYLRRCRSDVE</sequence>
<accession>A0A6J4P088</accession>
<dbReference type="GO" id="GO:0003677">
    <property type="term" value="F:DNA binding"/>
    <property type="evidence" value="ECO:0007669"/>
    <property type="project" value="InterPro"/>
</dbReference>
<dbReference type="NCBIfam" id="TIGR01764">
    <property type="entry name" value="excise"/>
    <property type="match status" value="1"/>
</dbReference>
<feature type="domain" description="Helix-turn-helix" evidence="1">
    <location>
        <begin position="19"/>
        <end position="71"/>
    </location>
</feature>
<dbReference type="AlphaFoldDB" id="A0A6J4P088"/>
<evidence type="ECO:0000313" key="2">
    <source>
        <dbReference type="EMBL" id="CAA9400172.1"/>
    </source>
</evidence>
<dbReference type="InterPro" id="IPR010093">
    <property type="entry name" value="SinI_DNA-bd"/>
</dbReference>
<protein>
    <recommendedName>
        <fullName evidence="1">Helix-turn-helix domain-containing protein</fullName>
    </recommendedName>
</protein>
<dbReference type="InterPro" id="IPR041657">
    <property type="entry name" value="HTH_17"/>
</dbReference>
<reference evidence="2" key="1">
    <citation type="submission" date="2020-02" db="EMBL/GenBank/DDBJ databases">
        <authorList>
            <person name="Meier V. D."/>
        </authorList>
    </citation>
    <scope>NUCLEOTIDE SEQUENCE</scope>
    <source>
        <strain evidence="2">AVDCRST_MAG03</strain>
    </source>
</reference>
<gene>
    <name evidence="2" type="ORF">AVDCRST_MAG03-1180</name>
</gene>